<name>A0A1H2PRF3_9BURK</name>
<dbReference type="AlphaFoldDB" id="A0A1H2PRF3"/>
<evidence type="ECO:0000313" key="2">
    <source>
        <dbReference type="Proteomes" id="UP000243719"/>
    </source>
</evidence>
<dbReference type="RefSeq" id="WP_091909520.1">
    <property type="nucleotide sequence ID" value="NZ_FNLO01000008.1"/>
</dbReference>
<dbReference type="Proteomes" id="UP000243719">
    <property type="component" value="Unassembled WGS sequence"/>
</dbReference>
<gene>
    <name evidence="1" type="ORF">SAMN05216551_108101</name>
</gene>
<protein>
    <submittedName>
        <fullName evidence="1">Uncharacterized protein</fullName>
    </submittedName>
</protein>
<accession>A0A1H2PRF3</accession>
<organism evidence="1 2">
    <name type="scientific">Chitinasiproducens palmae</name>
    <dbReference type="NCBI Taxonomy" id="1770053"/>
    <lineage>
        <taxon>Bacteria</taxon>
        <taxon>Pseudomonadati</taxon>
        <taxon>Pseudomonadota</taxon>
        <taxon>Betaproteobacteria</taxon>
        <taxon>Burkholderiales</taxon>
        <taxon>Burkholderiaceae</taxon>
        <taxon>Chitinasiproducens</taxon>
    </lineage>
</organism>
<proteinExistence type="predicted"/>
<reference evidence="2" key="1">
    <citation type="submission" date="2016-09" db="EMBL/GenBank/DDBJ databases">
        <authorList>
            <person name="Varghese N."/>
            <person name="Submissions S."/>
        </authorList>
    </citation>
    <scope>NUCLEOTIDE SEQUENCE [LARGE SCALE GENOMIC DNA]</scope>
    <source>
        <strain evidence="2">JS23</strain>
    </source>
</reference>
<keyword evidence="2" id="KW-1185">Reference proteome</keyword>
<dbReference type="EMBL" id="FNLO01000008">
    <property type="protein sequence ID" value="SDV49461.1"/>
    <property type="molecule type" value="Genomic_DNA"/>
</dbReference>
<sequence length="59" mass="6162">MKLTLAVFFVALLLAAGTFTLCASPVLSERNLEYGGVQALFSSSGSSAPTVTHPCRACR</sequence>
<evidence type="ECO:0000313" key="1">
    <source>
        <dbReference type="EMBL" id="SDV49461.1"/>
    </source>
</evidence>